<name>A0ABD0MM15_CIRMR</name>
<feature type="region of interest" description="Disordered" evidence="1">
    <location>
        <begin position="33"/>
        <end position="56"/>
    </location>
</feature>
<reference evidence="2 3" key="1">
    <citation type="submission" date="2024-05" db="EMBL/GenBank/DDBJ databases">
        <title>Genome sequencing and assembly of Indian major carp, Cirrhinus mrigala (Hamilton, 1822).</title>
        <authorList>
            <person name="Mohindra V."/>
            <person name="Chowdhury L.M."/>
            <person name="Lal K."/>
            <person name="Jena J.K."/>
        </authorList>
    </citation>
    <scope>NUCLEOTIDE SEQUENCE [LARGE SCALE GENOMIC DNA]</scope>
    <source>
        <strain evidence="2">CM1030</strain>
        <tissue evidence="2">Blood</tissue>
    </source>
</reference>
<accession>A0ABD0MM15</accession>
<evidence type="ECO:0000313" key="2">
    <source>
        <dbReference type="EMBL" id="KAL0151139.1"/>
    </source>
</evidence>
<evidence type="ECO:0000256" key="1">
    <source>
        <dbReference type="SAM" id="MobiDB-lite"/>
    </source>
</evidence>
<keyword evidence="3" id="KW-1185">Reference proteome</keyword>
<feature type="non-terminal residue" evidence="2">
    <location>
        <position position="56"/>
    </location>
</feature>
<dbReference type="EMBL" id="JAMKFB020000258">
    <property type="protein sequence ID" value="KAL0151139.1"/>
    <property type="molecule type" value="Genomic_DNA"/>
</dbReference>
<gene>
    <name evidence="2" type="ORF">M9458_053652</name>
</gene>
<dbReference type="Proteomes" id="UP001529510">
    <property type="component" value="Unassembled WGS sequence"/>
</dbReference>
<comment type="caution">
    <text evidence="2">The sequence shown here is derived from an EMBL/GenBank/DDBJ whole genome shotgun (WGS) entry which is preliminary data.</text>
</comment>
<dbReference type="AlphaFoldDB" id="A0ABD0MM15"/>
<evidence type="ECO:0000313" key="3">
    <source>
        <dbReference type="Proteomes" id="UP001529510"/>
    </source>
</evidence>
<sequence>ISYFDNTQGIQAPTEFLLEMRLRTRKTSAVLRLQPVSREQEEEEEEMRAKSKNTHQ</sequence>
<feature type="non-terminal residue" evidence="2">
    <location>
        <position position="1"/>
    </location>
</feature>
<proteinExistence type="predicted"/>
<protein>
    <submittedName>
        <fullName evidence="2">Uncharacterized protein</fullName>
    </submittedName>
</protein>
<organism evidence="2 3">
    <name type="scientific">Cirrhinus mrigala</name>
    <name type="common">Mrigala</name>
    <dbReference type="NCBI Taxonomy" id="683832"/>
    <lineage>
        <taxon>Eukaryota</taxon>
        <taxon>Metazoa</taxon>
        <taxon>Chordata</taxon>
        <taxon>Craniata</taxon>
        <taxon>Vertebrata</taxon>
        <taxon>Euteleostomi</taxon>
        <taxon>Actinopterygii</taxon>
        <taxon>Neopterygii</taxon>
        <taxon>Teleostei</taxon>
        <taxon>Ostariophysi</taxon>
        <taxon>Cypriniformes</taxon>
        <taxon>Cyprinidae</taxon>
        <taxon>Labeoninae</taxon>
        <taxon>Labeonini</taxon>
        <taxon>Cirrhinus</taxon>
    </lineage>
</organism>